<proteinExistence type="predicted"/>
<evidence type="ECO:0000313" key="2">
    <source>
        <dbReference type="EMBL" id="UQX11412.1"/>
    </source>
</evidence>
<name>A0ABY4QK61_9MYCO</name>
<protein>
    <recommendedName>
        <fullName evidence="4">PE domain-containing protein</fullName>
    </recommendedName>
</protein>
<dbReference type="Proteomes" id="UP001056610">
    <property type="component" value="Chromosome"/>
</dbReference>
<keyword evidence="3" id="KW-1185">Reference proteome</keyword>
<feature type="region of interest" description="Disordered" evidence="1">
    <location>
        <begin position="96"/>
        <end position="117"/>
    </location>
</feature>
<evidence type="ECO:0000256" key="1">
    <source>
        <dbReference type="SAM" id="MobiDB-lite"/>
    </source>
</evidence>
<sequence>MTDENEQAGKSADARDDRAATDFMDATIALSDLGAKVAAASPPMRLAPGLPPGSMWAEVEAANQSVREQVADAAEAVRARAAAAAVHNAREAVEFGQQHGIPVPPHILQRARAGQDD</sequence>
<organism evidence="2 3">
    <name type="scientific">Candidatus Mycobacterium methanotrophicum</name>
    <dbReference type="NCBI Taxonomy" id="2943498"/>
    <lineage>
        <taxon>Bacteria</taxon>
        <taxon>Bacillati</taxon>
        <taxon>Actinomycetota</taxon>
        <taxon>Actinomycetes</taxon>
        <taxon>Mycobacteriales</taxon>
        <taxon>Mycobacteriaceae</taxon>
        <taxon>Mycobacterium</taxon>
    </lineage>
</organism>
<evidence type="ECO:0008006" key="4">
    <source>
        <dbReference type="Google" id="ProtNLM"/>
    </source>
</evidence>
<accession>A0ABY4QK61</accession>
<dbReference type="RefSeq" id="WP_219068421.1">
    <property type="nucleotide sequence ID" value="NZ_CAJUXY010000037.1"/>
</dbReference>
<gene>
    <name evidence="2" type="ORF">M5I08_02495</name>
</gene>
<evidence type="ECO:0000313" key="3">
    <source>
        <dbReference type="Proteomes" id="UP001056610"/>
    </source>
</evidence>
<dbReference type="EMBL" id="CP097320">
    <property type="protein sequence ID" value="UQX11412.1"/>
    <property type="molecule type" value="Genomic_DNA"/>
</dbReference>
<reference evidence="2" key="1">
    <citation type="submission" date="2022-05" db="EMBL/GenBank/DDBJ databases">
        <title>A methanotrophic Mycobacterium dominates a cave microbial ecosystem.</title>
        <authorList>
            <person name="Van Spanning R.J.M."/>
            <person name="Guan Q."/>
            <person name="Melkonian C."/>
            <person name="Gallant J."/>
            <person name="Polerecky L."/>
            <person name="Flot J.-F."/>
            <person name="Brandt B.W."/>
            <person name="Braster M."/>
            <person name="Iturbe Espinoza P."/>
            <person name="Aerts J."/>
            <person name="Meima-Franke M."/>
            <person name="Piersma S.R."/>
            <person name="Bunduc C."/>
            <person name="Ummels R."/>
            <person name="Pain A."/>
            <person name="Fleming E.J."/>
            <person name="van der Wel N."/>
            <person name="Gherman V.D."/>
            <person name="Sarbu S.M."/>
            <person name="Bodelier P.L.E."/>
            <person name="Bitter W."/>
        </authorList>
    </citation>
    <scope>NUCLEOTIDE SEQUENCE</scope>
    <source>
        <strain evidence="2">Sulfur Cave</strain>
    </source>
</reference>